<dbReference type="RefSeq" id="XP_002840206.1">
    <property type="nucleotide sequence ID" value="XM_002840160.1"/>
</dbReference>
<proteinExistence type="predicted"/>
<name>D5GIQ4_TUBMM</name>
<dbReference type="AlphaFoldDB" id="D5GIQ4"/>
<evidence type="ECO:0000313" key="1">
    <source>
        <dbReference type="EMBL" id="CAZ84397.1"/>
    </source>
</evidence>
<organism evidence="1 2">
    <name type="scientific">Tuber melanosporum (strain Mel28)</name>
    <name type="common">Perigord black truffle</name>
    <dbReference type="NCBI Taxonomy" id="656061"/>
    <lineage>
        <taxon>Eukaryota</taxon>
        <taxon>Fungi</taxon>
        <taxon>Dikarya</taxon>
        <taxon>Ascomycota</taxon>
        <taxon>Pezizomycotina</taxon>
        <taxon>Pezizomycetes</taxon>
        <taxon>Pezizales</taxon>
        <taxon>Tuberaceae</taxon>
        <taxon>Tuber</taxon>
    </lineage>
</organism>
<dbReference type="GeneID" id="9183331"/>
<reference evidence="1 2" key="1">
    <citation type="journal article" date="2010" name="Nature">
        <title>Perigord black truffle genome uncovers evolutionary origins and mechanisms of symbiosis.</title>
        <authorList>
            <person name="Martin F."/>
            <person name="Kohler A."/>
            <person name="Murat C."/>
            <person name="Balestrini R."/>
            <person name="Coutinho P.M."/>
            <person name="Jaillon O."/>
            <person name="Montanini B."/>
            <person name="Morin E."/>
            <person name="Noel B."/>
            <person name="Percudani R."/>
            <person name="Porcel B."/>
            <person name="Rubini A."/>
            <person name="Amicucci A."/>
            <person name="Amselem J."/>
            <person name="Anthouard V."/>
            <person name="Arcioni S."/>
            <person name="Artiguenave F."/>
            <person name="Aury J.M."/>
            <person name="Ballario P."/>
            <person name="Bolchi A."/>
            <person name="Brenna A."/>
            <person name="Brun A."/>
            <person name="Buee M."/>
            <person name="Cantarel B."/>
            <person name="Chevalier G."/>
            <person name="Couloux A."/>
            <person name="Da Silva C."/>
            <person name="Denoeud F."/>
            <person name="Duplessis S."/>
            <person name="Ghignone S."/>
            <person name="Hilselberger B."/>
            <person name="Iotti M."/>
            <person name="Marcais B."/>
            <person name="Mello A."/>
            <person name="Miranda M."/>
            <person name="Pacioni G."/>
            <person name="Quesneville H."/>
            <person name="Riccioni C."/>
            <person name="Ruotolo R."/>
            <person name="Splivallo R."/>
            <person name="Stocchi V."/>
            <person name="Tisserant E."/>
            <person name="Viscomi A.R."/>
            <person name="Zambonelli A."/>
            <person name="Zampieri E."/>
            <person name="Henrissat B."/>
            <person name="Lebrun M.H."/>
            <person name="Paolocci F."/>
            <person name="Bonfante P."/>
            <person name="Ottonello S."/>
            <person name="Wincker P."/>
        </authorList>
    </citation>
    <scope>NUCLEOTIDE SEQUENCE [LARGE SCALE GENOMIC DNA]</scope>
    <source>
        <strain evidence="1 2">Mel28</strain>
    </source>
</reference>
<dbReference type="HOGENOM" id="CLU_2741890_0_0_1"/>
<gene>
    <name evidence="1" type="ORF">GSTUM_00008608001</name>
</gene>
<keyword evidence="2" id="KW-1185">Reference proteome</keyword>
<sequence length="71" mass="8130">MTINDIKGEHELNRSLRSNEHHCITRAALQRHTTQKKSKQNRKRIIDNFLTTRHLCPAAFKPSTPVVAQAA</sequence>
<evidence type="ECO:0000313" key="2">
    <source>
        <dbReference type="Proteomes" id="UP000006911"/>
    </source>
</evidence>
<accession>D5GIQ4</accession>
<dbReference type="EMBL" id="FN430328">
    <property type="protein sequence ID" value="CAZ84397.1"/>
    <property type="molecule type" value="Genomic_DNA"/>
</dbReference>
<dbReference type="KEGG" id="tml:GSTUM_00008608001"/>
<protein>
    <submittedName>
        <fullName evidence="1">(Perigord truffle) hypothetical protein</fullName>
    </submittedName>
</protein>
<dbReference type="Proteomes" id="UP000006911">
    <property type="component" value="Unassembled WGS sequence"/>
</dbReference>
<dbReference type="InParanoid" id="D5GIQ4"/>